<dbReference type="Proteomes" id="UP001597419">
    <property type="component" value="Unassembled WGS sequence"/>
</dbReference>
<feature type="compositionally biased region" description="Basic and acidic residues" evidence="1">
    <location>
        <begin position="273"/>
        <end position="282"/>
    </location>
</feature>
<organism evidence="2 3">
    <name type="scientific">Amycolatopsis samaneae</name>
    <dbReference type="NCBI Taxonomy" id="664691"/>
    <lineage>
        <taxon>Bacteria</taxon>
        <taxon>Bacillati</taxon>
        <taxon>Actinomycetota</taxon>
        <taxon>Actinomycetes</taxon>
        <taxon>Pseudonocardiales</taxon>
        <taxon>Pseudonocardiaceae</taxon>
        <taxon>Amycolatopsis</taxon>
    </lineage>
</organism>
<dbReference type="EMBL" id="JBHUKU010000011">
    <property type="protein sequence ID" value="MFD2461106.1"/>
    <property type="molecule type" value="Genomic_DNA"/>
</dbReference>
<accession>A0ABW5GJR2</accession>
<evidence type="ECO:0000256" key="1">
    <source>
        <dbReference type="SAM" id="MobiDB-lite"/>
    </source>
</evidence>
<proteinExistence type="predicted"/>
<name>A0ABW5GJR2_9PSEU</name>
<keyword evidence="3" id="KW-1185">Reference proteome</keyword>
<comment type="caution">
    <text evidence="2">The sequence shown here is derived from an EMBL/GenBank/DDBJ whole genome shotgun (WGS) entry which is preliminary data.</text>
</comment>
<feature type="compositionally biased region" description="Gly residues" evidence="1">
    <location>
        <begin position="303"/>
        <end position="313"/>
    </location>
</feature>
<protein>
    <submittedName>
        <fullName evidence="2">Uncharacterized protein</fullName>
    </submittedName>
</protein>
<sequence>MAKAAANERRGAKRFGRLASRALFVVGGAVAGTAAAWLVSSAAASATDTGHTGTADVTPVTDATTAGLGDATGGASRFVGDVAGAASGAVSDFSCQQDATTWSAPGRTHTACTVDAARDEVTGSLRQHGTHRAVEQKVSDRVTGAVSDLADDAVVHPAERTLGAFEHIARKPEDTRQVLGDTLAPAPEQADFGRKVWGLLDPNAHHELTPQLPELPVLPAVPSTLPAVGGAPGQVSGPVEPATVQLPAALQAAYAAQDVQRHVSDLDGSGTERSSRDGHRDLPSAPLTPVQLPLAPPSIPTAPGGGTAPGGHLDGMTFGVPAWVAAAVDNAVAGATRSGLRHTPLSPGHQPGVTPD</sequence>
<evidence type="ECO:0000313" key="3">
    <source>
        <dbReference type="Proteomes" id="UP001597419"/>
    </source>
</evidence>
<feature type="region of interest" description="Disordered" evidence="1">
    <location>
        <begin position="261"/>
        <end position="313"/>
    </location>
</feature>
<reference evidence="3" key="1">
    <citation type="journal article" date="2019" name="Int. J. Syst. Evol. Microbiol.">
        <title>The Global Catalogue of Microorganisms (GCM) 10K type strain sequencing project: providing services to taxonomists for standard genome sequencing and annotation.</title>
        <authorList>
            <consortium name="The Broad Institute Genomics Platform"/>
            <consortium name="The Broad Institute Genome Sequencing Center for Infectious Disease"/>
            <person name="Wu L."/>
            <person name="Ma J."/>
        </authorList>
    </citation>
    <scope>NUCLEOTIDE SEQUENCE [LARGE SCALE GENOMIC DNA]</scope>
    <source>
        <strain evidence="3">CGMCC 4.7643</strain>
    </source>
</reference>
<gene>
    <name evidence="2" type="ORF">ACFSYJ_21045</name>
</gene>
<dbReference type="RefSeq" id="WP_345405694.1">
    <property type="nucleotide sequence ID" value="NZ_BAABHG010000018.1"/>
</dbReference>
<evidence type="ECO:0000313" key="2">
    <source>
        <dbReference type="EMBL" id="MFD2461106.1"/>
    </source>
</evidence>